<protein>
    <submittedName>
        <fullName evidence="1">Uncharacterized protein</fullName>
    </submittedName>
</protein>
<accession>A0A0A1YMQ9</accession>
<evidence type="ECO:0000313" key="1">
    <source>
        <dbReference type="EMBL" id="KFX71212.1"/>
    </source>
</evidence>
<evidence type="ECO:0000313" key="2">
    <source>
        <dbReference type="Proteomes" id="UP000030063"/>
    </source>
</evidence>
<dbReference type="AlphaFoldDB" id="A0A0A1YMQ9"/>
<name>A0A0A1YMQ9_9PSED</name>
<dbReference type="EMBL" id="AWSQ01000001">
    <property type="protein sequence ID" value="KFX71212.1"/>
    <property type="molecule type" value="Genomic_DNA"/>
</dbReference>
<organism evidence="1 2">
    <name type="scientific">Pseudomonas taeanensis MS-3</name>
    <dbReference type="NCBI Taxonomy" id="1395571"/>
    <lineage>
        <taxon>Bacteria</taxon>
        <taxon>Pseudomonadati</taxon>
        <taxon>Pseudomonadota</taxon>
        <taxon>Gammaproteobacteria</taxon>
        <taxon>Pseudomonadales</taxon>
        <taxon>Pseudomonadaceae</taxon>
        <taxon>Pseudomonas</taxon>
    </lineage>
</organism>
<sequence length="64" mass="6690">MIAAEATQLDAVSRADDGGANAGLAGYIAADFEKTVQPFWADEQTHGVTLLAKVTVTAKQGQRN</sequence>
<proteinExistence type="predicted"/>
<dbReference type="RefSeq" id="WP_025164048.1">
    <property type="nucleotide sequence ID" value="NZ_AWSQ01000001.1"/>
</dbReference>
<comment type="caution">
    <text evidence="1">The sequence shown here is derived from an EMBL/GenBank/DDBJ whole genome shotgun (WGS) entry which is preliminary data.</text>
</comment>
<keyword evidence="2" id="KW-1185">Reference proteome</keyword>
<dbReference type="Proteomes" id="UP000030063">
    <property type="component" value="Unassembled WGS sequence"/>
</dbReference>
<gene>
    <name evidence="1" type="ORF">TMS3_0104565</name>
</gene>
<reference evidence="1 2" key="1">
    <citation type="journal article" date="2014" name="Genome Announc.">
        <title>Draft Genome Sequence of Petroleum Oil-Degrading Marine Bacterium Pseudomonas taeanensis Strain MS-3, Isolated from a Crude Oil-Contaminated Seashore.</title>
        <authorList>
            <person name="Lee S.Y."/>
            <person name="Kim S.H."/>
            <person name="Lee D.G."/>
            <person name="Shin S."/>
            <person name="Yun S.H."/>
            <person name="Choi C.W."/>
            <person name="Chung Y.H."/>
            <person name="Choi J.S."/>
            <person name="Kahng H.Y."/>
            <person name="Kim S.I."/>
        </authorList>
    </citation>
    <scope>NUCLEOTIDE SEQUENCE [LARGE SCALE GENOMIC DNA]</scope>
    <source>
        <strain evidence="1 2">MS-3</strain>
    </source>
</reference>